<protein>
    <submittedName>
        <fullName evidence="1">Uncharacterized protein</fullName>
    </submittedName>
</protein>
<sequence length="126" mass="14210">MLNILVNFFQSNCSYAIPFSSPTRGDLRDALIIETDKIGIKSKDQEHRDRESTHQVATTLRWVVQFQDPSLPISTTGNVPNSYPKTGKHIPGTKELKGEVLLTATPIPAQERFVKCFENLKHIHPI</sequence>
<reference evidence="1 2" key="1">
    <citation type="submission" date="2023-09" db="EMBL/GenBank/DDBJ databases">
        <title>Genomes of two closely related lineages of the louse Polyplax serrata with different host specificities.</title>
        <authorList>
            <person name="Martinu J."/>
            <person name="Tarabai H."/>
            <person name="Stefka J."/>
            <person name="Hypsa V."/>
        </authorList>
    </citation>
    <scope>NUCLEOTIDE SEQUENCE [LARGE SCALE GENOMIC DNA]</scope>
    <source>
        <strain evidence="1">98ZLc_SE</strain>
    </source>
</reference>
<keyword evidence="2" id="KW-1185">Reference proteome</keyword>
<evidence type="ECO:0000313" key="1">
    <source>
        <dbReference type="EMBL" id="KAK6624763.1"/>
    </source>
</evidence>
<organism evidence="1 2">
    <name type="scientific">Polyplax serrata</name>
    <name type="common">Common mouse louse</name>
    <dbReference type="NCBI Taxonomy" id="468196"/>
    <lineage>
        <taxon>Eukaryota</taxon>
        <taxon>Metazoa</taxon>
        <taxon>Ecdysozoa</taxon>
        <taxon>Arthropoda</taxon>
        <taxon>Hexapoda</taxon>
        <taxon>Insecta</taxon>
        <taxon>Pterygota</taxon>
        <taxon>Neoptera</taxon>
        <taxon>Paraneoptera</taxon>
        <taxon>Psocodea</taxon>
        <taxon>Troctomorpha</taxon>
        <taxon>Phthiraptera</taxon>
        <taxon>Anoplura</taxon>
        <taxon>Polyplacidae</taxon>
        <taxon>Polyplax</taxon>
    </lineage>
</organism>
<comment type="caution">
    <text evidence="1">The sequence shown here is derived from an EMBL/GenBank/DDBJ whole genome shotgun (WGS) entry which is preliminary data.</text>
</comment>
<evidence type="ECO:0000313" key="2">
    <source>
        <dbReference type="Proteomes" id="UP001359485"/>
    </source>
</evidence>
<dbReference type="EMBL" id="JAWJWF010000046">
    <property type="protein sequence ID" value="KAK6624763.1"/>
    <property type="molecule type" value="Genomic_DNA"/>
</dbReference>
<name>A0ABR1ASB6_POLSC</name>
<gene>
    <name evidence="1" type="ORF">RUM44_011623</name>
</gene>
<dbReference type="Proteomes" id="UP001359485">
    <property type="component" value="Unassembled WGS sequence"/>
</dbReference>
<accession>A0ABR1ASB6</accession>
<proteinExistence type="predicted"/>